<dbReference type="EMBL" id="CADCUV010000076">
    <property type="protein sequence ID" value="CAA9411012.1"/>
    <property type="molecule type" value="Genomic_DNA"/>
</dbReference>
<dbReference type="AlphaFoldDB" id="A0A6J4PB76"/>
<feature type="compositionally biased region" description="Gly residues" evidence="1">
    <location>
        <begin position="1"/>
        <end position="11"/>
    </location>
</feature>
<feature type="compositionally biased region" description="Basic and acidic residues" evidence="1">
    <location>
        <begin position="237"/>
        <end position="248"/>
    </location>
</feature>
<feature type="compositionally biased region" description="Basic residues" evidence="1">
    <location>
        <begin position="195"/>
        <end position="220"/>
    </location>
</feature>
<name>A0A6J4PB76_9ACTN</name>
<dbReference type="GO" id="GO:0004674">
    <property type="term" value="F:protein serine/threonine kinase activity"/>
    <property type="evidence" value="ECO:0007669"/>
    <property type="project" value="UniProtKB-KW"/>
</dbReference>
<feature type="compositionally biased region" description="Basic and acidic residues" evidence="1">
    <location>
        <begin position="87"/>
        <end position="115"/>
    </location>
</feature>
<sequence>EGTLLRGGGGLPATPGRRGPRARLHRPRAPPPEQLLRRLRRFQRGAGLPLHRQGTQAGPSRTGEDAAGALEGGRAARRAHAPAHRASLREDRRASPRPDRGDPDRRDPRPSRGHEGQPAAPKGDLPPRVAPLLRAPLPPRPGHPPPRPQAVEHRLGEGDGEDTRPQHRPSPRPHEEGGRHDPIHGPRAGPGGPRKPGHGRLGYRRRPLRSRHGRAAVQRRVRGDGLRRGPHGRDRHGRMDLHERDRHGQRPWRPRAAHAPGRPGQGPPARPGGLRRDHSPLPRPRPRRTPHGRRTDGQPARARI</sequence>
<proteinExistence type="predicted"/>
<feature type="non-terminal residue" evidence="2">
    <location>
        <position position="304"/>
    </location>
</feature>
<reference evidence="2" key="1">
    <citation type="submission" date="2020-02" db="EMBL/GenBank/DDBJ databases">
        <authorList>
            <person name="Meier V. D."/>
        </authorList>
    </citation>
    <scope>NUCLEOTIDE SEQUENCE</scope>
    <source>
        <strain evidence="2">AVDCRST_MAG22</strain>
    </source>
</reference>
<accession>A0A6J4PB76</accession>
<feature type="compositionally biased region" description="Basic residues" evidence="1">
    <location>
        <begin position="18"/>
        <end position="28"/>
    </location>
</feature>
<keyword evidence="2" id="KW-0723">Serine/threonine-protein kinase</keyword>
<protein>
    <submittedName>
        <fullName evidence="2">Serine/threonine protein kinase</fullName>
    </submittedName>
</protein>
<feature type="compositionally biased region" description="Basic and acidic residues" evidence="1">
    <location>
        <begin position="172"/>
        <end position="184"/>
    </location>
</feature>
<feature type="non-terminal residue" evidence="2">
    <location>
        <position position="1"/>
    </location>
</feature>
<feature type="compositionally biased region" description="Basic and acidic residues" evidence="1">
    <location>
        <begin position="150"/>
        <end position="165"/>
    </location>
</feature>
<gene>
    <name evidence="2" type="ORF">AVDCRST_MAG22-1877</name>
</gene>
<keyword evidence="2" id="KW-0808">Transferase</keyword>
<evidence type="ECO:0000313" key="2">
    <source>
        <dbReference type="EMBL" id="CAA9411012.1"/>
    </source>
</evidence>
<feature type="region of interest" description="Disordered" evidence="1">
    <location>
        <begin position="1"/>
        <end position="304"/>
    </location>
</feature>
<feature type="compositionally biased region" description="Low complexity" evidence="1">
    <location>
        <begin position="126"/>
        <end position="135"/>
    </location>
</feature>
<keyword evidence="2" id="KW-0418">Kinase</keyword>
<evidence type="ECO:0000256" key="1">
    <source>
        <dbReference type="SAM" id="MobiDB-lite"/>
    </source>
</evidence>
<organism evidence="2">
    <name type="scientific">uncultured Rubrobacteraceae bacterium</name>
    <dbReference type="NCBI Taxonomy" id="349277"/>
    <lineage>
        <taxon>Bacteria</taxon>
        <taxon>Bacillati</taxon>
        <taxon>Actinomycetota</taxon>
        <taxon>Rubrobacteria</taxon>
        <taxon>Rubrobacterales</taxon>
        <taxon>Rubrobacteraceae</taxon>
        <taxon>environmental samples</taxon>
    </lineage>
</organism>
<feature type="compositionally biased region" description="Pro residues" evidence="1">
    <location>
        <begin position="136"/>
        <end position="148"/>
    </location>
</feature>